<dbReference type="Proteomes" id="UP000824540">
    <property type="component" value="Unassembled WGS sequence"/>
</dbReference>
<evidence type="ECO:0000256" key="1">
    <source>
        <dbReference type="SAM" id="MobiDB-lite"/>
    </source>
</evidence>
<dbReference type="AlphaFoldDB" id="A0A8T2MWY3"/>
<dbReference type="Pfam" id="PF05826">
    <property type="entry name" value="Phospholip_A2_2"/>
    <property type="match status" value="2"/>
</dbReference>
<dbReference type="GO" id="GO:0004623">
    <property type="term" value="F:phospholipase A2 activity"/>
    <property type="evidence" value="ECO:0007669"/>
    <property type="project" value="InterPro"/>
</dbReference>
<evidence type="ECO:0000313" key="3">
    <source>
        <dbReference type="EMBL" id="KAG9331710.1"/>
    </source>
</evidence>
<feature type="region of interest" description="Disordered" evidence="1">
    <location>
        <begin position="90"/>
        <end position="378"/>
    </location>
</feature>
<dbReference type="InterPro" id="IPR016090">
    <property type="entry name" value="PLA2-like_dom"/>
</dbReference>
<feature type="non-terminal residue" evidence="3">
    <location>
        <position position="1"/>
    </location>
</feature>
<dbReference type="InterPro" id="IPR036444">
    <property type="entry name" value="PLipase_A2_dom_sf"/>
</dbReference>
<feature type="domain" description="Phospholipase A2-like central" evidence="2">
    <location>
        <begin position="389"/>
        <end position="457"/>
    </location>
</feature>
<feature type="domain" description="Phospholipase A2-like central" evidence="2">
    <location>
        <begin position="16"/>
        <end position="47"/>
    </location>
</feature>
<accession>A0A8T2MWY3</accession>
<dbReference type="GO" id="GO:0006644">
    <property type="term" value="P:phospholipid metabolic process"/>
    <property type="evidence" value="ECO:0007669"/>
    <property type="project" value="InterPro"/>
</dbReference>
<organism evidence="3 4">
    <name type="scientific">Albula glossodonta</name>
    <name type="common">roundjaw bonefish</name>
    <dbReference type="NCBI Taxonomy" id="121402"/>
    <lineage>
        <taxon>Eukaryota</taxon>
        <taxon>Metazoa</taxon>
        <taxon>Chordata</taxon>
        <taxon>Craniata</taxon>
        <taxon>Vertebrata</taxon>
        <taxon>Euteleostomi</taxon>
        <taxon>Actinopterygii</taxon>
        <taxon>Neopterygii</taxon>
        <taxon>Teleostei</taxon>
        <taxon>Albuliformes</taxon>
        <taxon>Albulidae</taxon>
        <taxon>Albula</taxon>
    </lineage>
</organism>
<evidence type="ECO:0000313" key="4">
    <source>
        <dbReference type="Proteomes" id="UP000824540"/>
    </source>
</evidence>
<feature type="compositionally biased region" description="Low complexity" evidence="1">
    <location>
        <begin position="200"/>
        <end position="215"/>
    </location>
</feature>
<proteinExistence type="predicted"/>
<feature type="compositionally biased region" description="Polar residues" evidence="1">
    <location>
        <begin position="323"/>
        <end position="334"/>
    </location>
</feature>
<protein>
    <recommendedName>
        <fullName evidence="2">Phospholipase A2-like central domain-containing protein</fullName>
    </recommendedName>
</protein>
<feature type="compositionally biased region" description="Polar residues" evidence="1">
    <location>
        <begin position="300"/>
        <end position="313"/>
    </location>
</feature>
<dbReference type="GO" id="GO:0050482">
    <property type="term" value="P:arachidonate secretion"/>
    <property type="evidence" value="ECO:0007669"/>
    <property type="project" value="InterPro"/>
</dbReference>
<evidence type="ECO:0000259" key="2">
    <source>
        <dbReference type="Pfam" id="PF05826"/>
    </source>
</evidence>
<dbReference type="PANTHER" id="PTHR12253">
    <property type="entry name" value="RH14732P"/>
    <property type="match status" value="1"/>
</dbReference>
<reference evidence="3" key="1">
    <citation type="thesis" date="2021" institute="BYU ScholarsArchive" country="Provo, UT, USA">
        <title>Applications of and Algorithms for Genome Assembly and Genomic Analyses with an Emphasis on Marine Teleosts.</title>
        <authorList>
            <person name="Pickett B.D."/>
        </authorList>
    </citation>
    <scope>NUCLEOTIDE SEQUENCE</scope>
    <source>
        <strain evidence="3">HI-2016</strain>
    </source>
</reference>
<keyword evidence="4" id="KW-1185">Reference proteome</keyword>
<feature type="compositionally biased region" description="Polar residues" evidence="1">
    <location>
        <begin position="231"/>
        <end position="244"/>
    </location>
</feature>
<sequence length="517" mass="56036">MTQRCASGYPRVSFSGRFRECLQGVNDTISHMVGYSFFNVLKVPCFKFMQRKHCTQLSWWGLCKSVQVAPYAVFRNSPLYHSSLKDQVDQESGVTRIPESTTATPQPSTTALGDGTLPPALACPTRGHKHKPPKPGRHCTLRGPLRGDTFWPSQKRGAGKGVANKGGPPFSPSRRGDHKGTPMGWKAGAKATNASPMQRTTAAVTTTPSTSAIPVKKTTPSRVRPAKGRAGSTSATPVSKTTPSRVRPAKGRAGSTSAIPVNKTTPSRVRPAKRRAGSTSATPVSKTTPSRVRPAKGRAGSTSAIPVNKTTPSRVRPAKRRAGSTSATPVSETTPLRVRPAKRRGGSTQLGSENALPTDPPWSQRDHPPKNLPAPLQANPYKDKLQLCDCYKQLDECRYKILPQEVKYGLHNEESKILYHCSCTRRSGPATAALMRSNEPSAVQSLLVDFVSLSCFTLPRIRHCPRQRRCLADLSESAHLKRALKRMTGDLGGSTLKVKRQSTAKARGKGLPVNMYK</sequence>
<dbReference type="SUPFAM" id="SSF48619">
    <property type="entry name" value="Phospholipase A2, PLA2"/>
    <property type="match status" value="1"/>
</dbReference>
<gene>
    <name evidence="3" type="ORF">JZ751_018365</name>
</gene>
<feature type="compositionally biased region" description="Polar residues" evidence="1">
    <location>
        <begin position="277"/>
        <end position="290"/>
    </location>
</feature>
<feature type="compositionally biased region" description="Basic residues" evidence="1">
    <location>
        <begin position="126"/>
        <end position="140"/>
    </location>
</feature>
<dbReference type="OrthoDB" id="10059604at2759"/>
<dbReference type="Gene3D" id="1.20.90.10">
    <property type="entry name" value="Phospholipase A2 domain"/>
    <property type="match status" value="2"/>
</dbReference>
<comment type="caution">
    <text evidence="3">The sequence shown here is derived from an EMBL/GenBank/DDBJ whole genome shotgun (WGS) entry which is preliminary data.</text>
</comment>
<feature type="compositionally biased region" description="Polar residues" evidence="1">
    <location>
        <begin position="254"/>
        <end position="267"/>
    </location>
</feature>
<dbReference type="EMBL" id="JAFBMS010000301">
    <property type="protein sequence ID" value="KAG9331710.1"/>
    <property type="molecule type" value="Genomic_DNA"/>
</dbReference>
<feature type="compositionally biased region" description="Low complexity" evidence="1">
    <location>
        <begin position="100"/>
        <end position="111"/>
    </location>
</feature>
<name>A0A8T2MWY3_9TELE</name>